<feature type="transmembrane region" description="Helical" evidence="5">
    <location>
        <begin position="79"/>
        <end position="98"/>
    </location>
</feature>
<comment type="similarity">
    <text evidence="5">Belongs to the complex I subunit 2 family.</text>
</comment>
<evidence type="ECO:0000256" key="3">
    <source>
        <dbReference type="ARBA" id="ARBA00022989"/>
    </source>
</evidence>
<feature type="transmembrane region" description="Helical" evidence="5">
    <location>
        <begin position="203"/>
        <end position="223"/>
    </location>
</feature>
<dbReference type="GO" id="GO:0050136">
    <property type="term" value="F:NADH dehydrogenase (quinone) (non-electrogenic) activity"/>
    <property type="evidence" value="ECO:0007669"/>
    <property type="project" value="UniProtKB-UniRule"/>
</dbReference>
<protein>
    <recommendedName>
        <fullName evidence="5">NADH-quinone oxidoreductase subunit N</fullName>
        <ecNumber evidence="5">7.1.1.-</ecNumber>
    </recommendedName>
    <alternativeName>
        <fullName evidence="5">NADH dehydrogenase I subunit N</fullName>
    </alternativeName>
    <alternativeName>
        <fullName evidence="5">NDH-1 subunit N</fullName>
    </alternativeName>
</protein>
<evidence type="ECO:0000256" key="1">
    <source>
        <dbReference type="ARBA" id="ARBA00004651"/>
    </source>
</evidence>
<dbReference type="NCBIfam" id="NF004446">
    <property type="entry name" value="PRK05777.2-4"/>
    <property type="match status" value="1"/>
</dbReference>
<dbReference type="InterPro" id="IPR001750">
    <property type="entry name" value="ND/Mrp_TM"/>
</dbReference>
<dbReference type="InterPro" id="IPR010096">
    <property type="entry name" value="NADH-Q_OxRdtase_suN/2"/>
</dbReference>
<evidence type="ECO:0000256" key="2">
    <source>
        <dbReference type="ARBA" id="ARBA00022692"/>
    </source>
</evidence>
<evidence type="ECO:0000313" key="8">
    <source>
        <dbReference type="EMBL" id="GGI16764.1"/>
    </source>
</evidence>
<comment type="subcellular location">
    <subcellularLocation>
        <location evidence="1 5">Cell membrane</location>
        <topology evidence="1 5">Multi-pass membrane protein</topology>
    </subcellularLocation>
    <subcellularLocation>
        <location evidence="6">Membrane</location>
        <topology evidence="6">Multi-pass membrane protein</topology>
    </subcellularLocation>
</comment>
<feature type="transmembrane region" description="Helical" evidence="5">
    <location>
        <begin position="162"/>
        <end position="183"/>
    </location>
</feature>
<keyword evidence="3 5" id="KW-1133">Transmembrane helix</keyword>
<feature type="transmembrane region" description="Helical" evidence="5">
    <location>
        <begin position="110"/>
        <end position="125"/>
    </location>
</feature>
<feature type="transmembrane region" description="Helical" evidence="5">
    <location>
        <begin position="340"/>
        <end position="361"/>
    </location>
</feature>
<keyword evidence="4 5" id="KW-0472">Membrane</keyword>
<feature type="transmembrane region" description="Helical" evidence="5">
    <location>
        <begin position="382"/>
        <end position="400"/>
    </location>
</feature>
<dbReference type="PANTHER" id="PTHR22773">
    <property type="entry name" value="NADH DEHYDROGENASE"/>
    <property type="match status" value="1"/>
</dbReference>
<sequence>MTWKALSEFQWESMGPEIILIAAALLLLVLELVLPKNVSRKVIGWVGLISVVAAFVWLITLYNHEPVNLLFGTFKLDSFSLVFKTILLIGAILVLLLALGDHTISEQSEYYTLFITALIGTMYMASSSDLITLFVGLELLSISSYILVGIQKRREGSSEAALKYVINGGISTAITLFGLSYTYGLTGTTNITEMNLALSQGVASSNEFLLIIAFVLVFVGLSFKLASVPFHMWAPDVYEGAPTPVTAFLATVSKTGGFIIVLRIFLSIFTGALLMEQQKSVFEVMQPVVGVLAALSMIIGNTIALKQNNLKRMLAYSGIAHGGYILVAFLSISPFMFESIWFYLLAYTFMTIGILTIVYNVQQQRGSDSLSAFAGLVKSNPYLAIAMTIFVLSLAGIPLTSGFIGKLNIFMGAFVPVKGFYVLGGILLLTTVISYFYYFGILQNVFFRSGEERPVVLPKTHILVVIICVIMTVALGIKPSLAYDVFHQLEIVKDFFQA</sequence>
<feature type="transmembrane region" description="Helical" evidence="5">
    <location>
        <begin position="420"/>
        <end position="439"/>
    </location>
</feature>
<dbReference type="Pfam" id="PF00361">
    <property type="entry name" value="Proton_antipo_M"/>
    <property type="match status" value="1"/>
</dbReference>
<keyword evidence="5" id="KW-0813">Transport</keyword>
<comment type="caution">
    <text evidence="8">The sequence shown here is derived from an EMBL/GenBank/DDBJ whole genome shotgun (WGS) entry which is preliminary data.</text>
</comment>
<dbReference type="GO" id="GO:0008137">
    <property type="term" value="F:NADH dehydrogenase (ubiquinone) activity"/>
    <property type="evidence" value="ECO:0007669"/>
    <property type="project" value="InterPro"/>
</dbReference>
<keyword evidence="2 5" id="KW-0812">Transmembrane</keyword>
<accession>A0A8J3AQB1</accession>
<dbReference type="GO" id="GO:0042773">
    <property type="term" value="P:ATP synthesis coupled electron transport"/>
    <property type="evidence" value="ECO:0007669"/>
    <property type="project" value="InterPro"/>
</dbReference>
<dbReference type="NCBIfam" id="TIGR01770">
    <property type="entry name" value="NDH_I_N"/>
    <property type="match status" value="1"/>
</dbReference>
<evidence type="ECO:0000256" key="5">
    <source>
        <dbReference type="HAMAP-Rule" id="MF_00445"/>
    </source>
</evidence>
<dbReference type="EMBL" id="BMHB01000002">
    <property type="protein sequence ID" value="GGI16764.1"/>
    <property type="molecule type" value="Genomic_DNA"/>
</dbReference>
<keyword evidence="9" id="KW-1185">Reference proteome</keyword>
<organism evidence="8 9">
    <name type="scientific">Gottfriedia solisilvae</name>
    <dbReference type="NCBI Taxonomy" id="1516104"/>
    <lineage>
        <taxon>Bacteria</taxon>
        <taxon>Bacillati</taxon>
        <taxon>Bacillota</taxon>
        <taxon>Bacilli</taxon>
        <taxon>Bacillales</taxon>
        <taxon>Bacillaceae</taxon>
        <taxon>Gottfriedia</taxon>
    </lineage>
</organism>
<dbReference type="HAMAP" id="MF_00445">
    <property type="entry name" value="NDH1_NuoN_1"/>
    <property type="match status" value="1"/>
</dbReference>
<evidence type="ECO:0000313" key="9">
    <source>
        <dbReference type="Proteomes" id="UP000626244"/>
    </source>
</evidence>
<evidence type="ECO:0000256" key="6">
    <source>
        <dbReference type="RuleBase" id="RU000320"/>
    </source>
</evidence>
<dbReference type="RefSeq" id="WP_088001356.1">
    <property type="nucleotide sequence ID" value="NZ_BMHB01000002.1"/>
</dbReference>
<keyword evidence="5" id="KW-0874">Quinone</keyword>
<evidence type="ECO:0000256" key="4">
    <source>
        <dbReference type="ARBA" id="ARBA00023136"/>
    </source>
</evidence>
<feature type="transmembrane region" description="Helical" evidence="5">
    <location>
        <begin position="256"/>
        <end position="275"/>
    </location>
</feature>
<comment type="subunit">
    <text evidence="5">NDH-1 is composed of 14 different subunits. Subunits NuoA, H, J, K, L, M, N constitute the membrane sector of the complex.</text>
</comment>
<keyword evidence="5" id="KW-0520">NAD</keyword>
<comment type="function">
    <text evidence="5">NDH-1 shuttles electrons from NADH, via FMN and iron-sulfur (Fe-S) centers, to quinones in the respiratory chain. The immediate electron acceptor for the enzyme in this species is believed to be a menaquinone. Couples the redox reaction to proton translocation (for every two electrons transferred, four hydrogen ions are translocated across the cytoplasmic membrane), and thus conserves the redox energy in a proton gradient.</text>
</comment>
<comment type="catalytic activity">
    <reaction evidence="5">
        <text>a quinone + NADH + 5 H(+)(in) = a quinol + NAD(+) + 4 H(+)(out)</text>
        <dbReference type="Rhea" id="RHEA:57888"/>
        <dbReference type="ChEBI" id="CHEBI:15378"/>
        <dbReference type="ChEBI" id="CHEBI:24646"/>
        <dbReference type="ChEBI" id="CHEBI:57540"/>
        <dbReference type="ChEBI" id="CHEBI:57945"/>
        <dbReference type="ChEBI" id="CHEBI:132124"/>
    </reaction>
</comment>
<dbReference type="OrthoDB" id="9811718at2"/>
<dbReference type="Proteomes" id="UP000626244">
    <property type="component" value="Unassembled WGS sequence"/>
</dbReference>
<feature type="transmembrane region" description="Helical" evidence="5">
    <location>
        <begin position="460"/>
        <end position="477"/>
    </location>
</feature>
<dbReference type="AlphaFoldDB" id="A0A8J3AQB1"/>
<dbReference type="GO" id="GO:0048038">
    <property type="term" value="F:quinone binding"/>
    <property type="evidence" value="ECO:0007669"/>
    <property type="project" value="UniProtKB-KW"/>
</dbReference>
<dbReference type="GO" id="GO:0005886">
    <property type="term" value="C:plasma membrane"/>
    <property type="evidence" value="ECO:0007669"/>
    <property type="project" value="UniProtKB-SubCell"/>
</dbReference>
<feature type="transmembrane region" description="Helical" evidence="5">
    <location>
        <begin position="314"/>
        <end position="334"/>
    </location>
</feature>
<keyword evidence="5" id="KW-1003">Cell membrane</keyword>
<evidence type="ECO:0000259" key="7">
    <source>
        <dbReference type="Pfam" id="PF00361"/>
    </source>
</evidence>
<name>A0A8J3AQB1_9BACI</name>
<reference evidence="9" key="1">
    <citation type="journal article" date="2019" name="Int. J. Syst. Evol. Microbiol.">
        <title>The Global Catalogue of Microorganisms (GCM) 10K type strain sequencing project: providing services to taxonomists for standard genome sequencing and annotation.</title>
        <authorList>
            <consortium name="The Broad Institute Genomics Platform"/>
            <consortium name="The Broad Institute Genome Sequencing Center for Infectious Disease"/>
            <person name="Wu L."/>
            <person name="Ma J."/>
        </authorList>
    </citation>
    <scope>NUCLEOTIDE SEQUENCE [LARGE SCALE GENOMIC DNA]</scope>
    <source>
        <strain evidence="9">CGMCC 1.14993</strain>
    </source>
</reference>
<dbReference type="EC" id="7.1.1.-" evidence="5"/>
<gene>
    <name evidence="5 8" type="primary">nuoN</name>
    <name evidence="8" type="ORF">GCM10007380_34590</name>
</gene>
<feature type="transmembrane region" description="Helical" evidence="5">
    <location>
        <begin position="18"/>
        <end position="35"/>
    </location>
</feature>
<proteinExistence type="inferred from homology"/>
<feature type="transmembrane region" description="Helical" evidence="5">
    <location>
        <begin position="42"/>
        <end position="59"/>
    </location>
</feature>
<feature type="domain" description="NADH:quinone oxidoreductase/Mrp antiporter transmembrane" evidence="7">
    <location>
        <begin position="127"/>
        <end position="418"/>
    </location>
</feature>
<keyword evidence="5" id="KW-1278">Translocase</keyword>